<evidence type="ECO:0000256" key="8">
    <source>
        <dbReference type="SAM" id="MobiDB-lite"/>
    </source>
</evidence>
<evidence type="ECO:0000256" key="2">
    <source>
        <dbReference type="ARBA" id="ARBA00022448"/>
    </source>
</evidence>
<evidence type="ECO:0000256" key="9">
    <source>
        <dbReference type="SAM" id="Phobius"/>
    </source>
</evidence>
<sequence length="805" mass="91584">MTEGTELDEITRFKERSEDDDVDELQWAAVEKLQKQTHTTLNLIHDRTQHSVDGSKESAQGKKGEIHHLAMLKSAQERRAFIDKLLKKIEEDNYKLLLKQRERMDRVGVEIPTVEIRYKNLSVEAEYEANQQNPLPTLWNTFKQVFSVTADISYNGYKFNEFDSHKTSAYISQYDRHISELTVRETLDFAARCQGVGDRAERMAEVTRREKQAGIVPEPDIDTYMKATSIKGLSRNLQTDYILKILGLDICADTIVGDAMRRGISGGQKKRLTTAPRRSRSAVQHKNISGIRLKTKGDKVPEEDRGSVTDSIKAPEGEKQMVMALPFKPMAVTFENVQYYVDTPKKMRAKGFAEKKLQLLQDITGSFRPGILTALMGVTGAGKTTLLDVLSGRKSSGITEGDIRIGGYPKIQSTYARISDYSTNIYIHIYATYMTIIFTQIIIMDLLPPLPDEFVTEVLQMIELEDIQDSIVGIPGVSGISFEQRKRLTIAVELVSNPSILFMDEPTSGLDARAAAIVMRVVKNIVRTKRTVVCTIHQPSIDIFEAFDELILMKRGGQIIYSGELGQHSSKLIEYFENIPGVPKIQENYNPATWMLEVSSLTAEARHEIDLSKLYKESSLCWSYSMGKRKRNVIVEIPYIFLQSCIFIIITYPAIGFYWSVAKGFWYLYTMFCTMLYYTYIGMMFVSMTRSFQVASVTSSFFNTMTALLSGFLIPEPQMPKWWVWCYWILPTSWSLRSFITTQYGDVDKEIGVLGEKKATNAFLESYYGYRSGDTCLVAIVLAAFPFAFASLFIYFSAKLNFQRR</sequence>
<dbReference type="InterPro" id="IPR043926">
    <property type="entry name" value="ABCG_dom"/>
</dbReference>
<evidence type="ECO:0000256" key="1">
    <source>
        <dbReference type="ARBA" id="ARBA00004141"/>
    </source>
</evidence>
<dbReference type="Pfam" id="PF01061">
    <property type="entry name" value="ABC2_membrane"/>
    <property type="match status" value="1"/>
</dbReference>
<organism evidence="11">
    <name type="scientific">Daucus carota subsp. sativus</name>
    <name type="common">Carrot</name>
    <dbReference type="NCBI Taxonomy" id="79200"/>
    <lineage>
        <taxon>Eukaryota</taxon>
        <taxon>Viridiplantae</taxon>
        <taxon>Streptophyta</taxon>
        <taxon>Embryophyta</taxon>
        <taxon>Tracheophyta</taxon>
        <taxon>Spermatophyta</taxon>
        <taxon>Magnoliopsida</taxon>
        <taxon>eudicotyledons</taxon>
        <taxon>Gunneridae</taxon>
        <taxon>Pentapetalae</taxon>
        <taxon>asterids</taxon>
        <taxon>campanulids</taxon>
        <taxon>Apiales</taxon>
        <taxon>Apiaceae</taxon>
        <taxon>Apioideae</taxon>
        <taxon>Scandiceae</taxon>
        <taxon>Daucinae</taxon>
        <taxon>Daucus</taxon>
        <taxon>Daucus sect. Daucus</taxon>
    </lineage>
</organism>
<evidence type="ECO:0000256" key="6">
    <source>
        <dbReference type="ARBA" id="ARBA00022989"/>
    </source>
</evidence>
<feature type="transmembrane region" description="Helical" evidence="9">
    <location>
        <begin position="637"/>
        <end position="659"/>
    </location>
</feature>
<dbReference type="InterPro" id="IPR013525">
    <property type="entry name" value="ABC2_TM"/>
</dbReference>
<comment type="caution">
    <text evidence="11">The sequence shown here is derived from an EMBL/GenBank/DDBJ whole genome shotgun (WGS) entry which is preliminary data.</text>
</comment>
<evidence type="ECO:0000256" key="5">
    <source>
        <dbReference type="ARBA" id="ARBA00022840"/>
    </source>
</evidence>
<dbReference type="EMBL" id="LNRQ01000005">
    <property type="protein sequence ID" value="KZM95006.1"/>
    <property type="molecule type" value="Genomic_DNA"/>
</dbReference>
<proteinExistence type="predicted"/>
<dbReference type="AlphaFoldDB" id="A0A161XTG1"/>
<dbReference type="SMART" id="SM00382">
    <property type="entry name" value="AAA"/>
    <property type="match status" value="1"/>
</dbReference>
<dbReference type="GO" id="GO:0005886">
    <property type="term" value="C:plasma membrane"/>
    <property type="evidence" value="ECO:0007669"/>
    <property type="project" value="UniProtKB-ARBA"/>
</dbReference>
<feature type="domain" description="ABC transporter" evidence="10">
    <location>
        <begin position="332"/>
        <end position="581"/>
    </location>
</feature>
<feature type="compositionally biased region" description="Basic residues" evidence="8">
    <location>
        <begin position="268"/>
        <end position="280"/>
    </location>
</feature>
<keyword evidence="4" id="KW-0547">Nucleotide-binding</keyword>
<dbReference type="PROSITE" id="PS50893">
    <property type="entry name" value="ABC_TRANSPORTER_2"/>
    <property type="match status" value="1"/>
</dbReference>
<evidence type="ECO:0000256" key="4">
    <source>
        <dbReference type="ARBA" id="ARBA00022741"/>
    </source>
</evidence>
<dbReference type="Gene3D" id="3.40.50.300">
    <property type="entry name" value="P-loop containing nucleotide triphosphate hydrolases"/>
    <property type="match status" value="2"/>
</dbReference>
<dbReference type="InterPro" id="IPR027417">
    <property type="entry name" value="P-loop_NTPase"/>
</dbReference>
<dbReference type="GO" id="GO:0016887">
    <property type="term" value="F:ATP hydrolysis activity"/>
    <property type="evidence" value="ECO:0007669"/>
    <property type="project" value="InterPro"/>
</dbReference>
<dbReference type="PANTHER" id="PTHR19241">
    <property type="entry name" value="ATP-BINDING CASSETTE TRANSPORTER"/>
    <property type="match status" value="1"/>
</dbReference>
<evidence type="ECO:0000256" key="7">
    <source>
        <dbReference type="ARBA" id="ARBA00023136"/>
    </source>
</evidence>
<gene>
    <name evidence="11" type="ORF">DCAR_018248</name>
</gene>
<dbReference type="Pfam" id="PF19055">
    <property type="entry name" value="ABC2_membrane_7"/>
    <property type="match status" value="1"/>
</dbReference>
<dbReference type="InterPro" id="IPR029481">
    <property type="entry name" value="ABC_trans_N"/>
</dbReference>
<evidence type="ECO:0000313" key="11">
    <source>
        <dbReference type="EMBL" id="KZM95006.1"/>
    </source>
</evidence>
<dbReference type="Pfam" id="PF14510">
    <property type="entry name" value="ABC_trans_N"/>
    <property type="match status" value="1"/>
</dbReference>
<evidence type="ECO:0000256" key="3">
    <source>
        <dbReference type="ARBA" id="ARBA00022692"/>
    </source>
</evidence>
<dbReference type="SUPFAM" id="SSF52540">
    <property type="entry name" value="P-loop containing nucleoside triphosphate hydrolases"/>
    <property type="match status" value="1"/>
</dbReference>
<feature type="transmembrane region" description="Helical" evidence="9">
    <location>
        <begin position="777"/>
        <end position="798"/>
    </location>
</feature>
<accession>A0A161XTG1</accession>
<feature type="region of interest" description="Disordered" evidence="8">
    <location>
        <begin position="267"/>
        <end position="286"/>
    </location>
</feature>
<dbReference type="InterPro" id="IPR003593">
    <property type="entry name" value="AAA+_ATPase"/>
</dbReference>
<keyword evidence="5" id="KW-0067">ATP-binding</keyword>
<feature type="transmembrane region" description="Helical" evidence="9">
    <location>
        <begin position="425"/>
        <end position="447"/>
    </location>
</feature>
<reference evidence="11" key="1">
    <citation type="journal article" date="2016" name="Nat. Genet.">
        <title>A high-quality carrot genome assembly provides new insights into carotenoid accumulation and asterid genome evolution.</title>
        <authorList>
            <person name="Iorizzo M."/>
            <person name="Ellison S."/>
            <person name="Senalik D."/>
            <person name="Zeng P."/>
            <person name="Satapoomin P."/>
            <person name="Huang J."/>
            <person name="Bowman M."/>
            <person name="Iovene M."/>
            <person name="Sanseverino W."/>
            <person name="Cavagnaro P."/>
            <person name="Yildiz M."/>
            <person name="Macko-Podgorni A."/>
            <person name="Moranska E."/>
            <person name="Grzebelus E."/>
            <person name="Grzebelus D."/>
            <person name="Ashrafi H."/>
            <person name="Zheng Z."/>
            <person name="Cheng S."/>
            <person name="Spooner D."/>
            <person name="Van Deynze A."/>
            <person name="Simon P."/>
        </authorList>
    </citation>
    <scope>NUCLEOTIDE SEQUENCE [LARGE SCALE GENOMIC DNA]</scope>
    <source>
        <tissue evidence="11">Leaf</tissue>
    </source>
</reference>
<protein>
    <recommendedName>
        <fullName evidence="10">ABC transporter domain-containing protein</fullName>
    </recommendedName>
</protein>
<dbReference type="FunFam" id="3.40.50.300:FF:002615">
    <property type="entry name" value="ABC transporter"/>
    <property type="match status" value="1"/>
</dbReference>
<dbReference type="GO" id="GO:0005524">
    <property type="term" value="F:ATP binding"/>
    <property type="evidence" value="ECO:0007669"/>
    <property type="project" value="UniProtKB-KW"/>
</dbReference>
<dbReference type="GO" id="GO:0140359">
    <property type="term" value="F:ABC-type transporter activity"/>
    <property type="evidence" value="ECO:0007669"/>
    <property type="project" value="InterPro"/>
</dbReference>
<feature type="transmembrane region" description="Helical" evidence="9">
    <location>
        <begin position="694"/>
        <end position="714"/>
    </location>
</feature>
<name>A0A161XTG1_DAUCS</name>
<keyword evidence="3 9" id="KW-0812">Transmembrane</keyword>
<dbReference type="InterPro" id="IPR003439">
    <property type="entry name" value="ABC_transporter-like_ATP-bd"/>
</dbReference>
<keyword evidence="7 9" id="KW-0472">Membrane</keyword>
<keyword evidence="2" id="KW-0813">Transport</keyword>
<evidence type="ECO:0000259" key="10">
    <source>
        <dbReference type="PROSITE" id="PS50893"/>
    </source>
</evidence>
<dbReference type="Gramene" id="KZM95006">
    <property type="protein sequence ID" value="KZM95006"/>
    <property type="gene ID" value="DCAR_018248"/>
</dbReference>
<keyword evidence="6 9" id="KW-1133">Transmembrane helix</keyword>
<feature type="transmembrane region" description="Helical" evidence="9">
    <location>
        <begin position="665"/>
        <end position="687"/>
    </location>
</feature>
<comment type="subcellular location">
    <subcellularLocation>
        <location evidence="1">Membrane</location>
        <topology evidence="1">Multi-pass membrane protein</topology>
    </subcellularLocation>
</comment>
<dbReference type="Pfam" id="PF00005">
    <property type="entry name" value="ABC_tran"/>
    <property type="match status" value="1"/>
</dbReference>